<dbReference type="WBParaSite" id="EN70_12424">
    <property type="protein sequence ID" value="EN70_12424"/>
    <property type="gene ID" value="EN70_12424"/>
</dbReference>
<sequence length="122" mass="14313">IGRDVVLSTWCGRRHQQIRWRTLNVTFVVPQNCRTFQILLQATVAETLGRNIQLPQTWVIKPSNLTSSFSYHCRAFNNHRFPCVQNNPYTKFSSFYRFNTFTSAKFQKFSTTPEIPRPSPIQ</sequence>
<dbReference type="Proteomes" id="UP000095285">
    <property type="component" value="Unassembled WGS sequence"/>
</dbReference>
<evidence type="ECO:0000313" key="2">
    <source>
        <dbReference type="WBParaSite" id="EN70_12424"/>
    </source>
</evidence>
<proteinExistence type="predicted"/>
<reference evidence="2" key="2">
    <citation type="submission" date="2016-11" db="UniProtKB">
        <authorList>
            <consortium name="WormBaseParasite"/>
        </authorList>
    </citation>
    <scope>IDENTIFICATION</scope>
</reference>
<name>A0A1I7VCX9_LOALO</name>
<organism evidence="1 2">
    <name type="scientific">Loa loa</name>
    <name type="common">Eye worm</name>
    <name type="synonym">Filaria loa</name>
    <dbReference type="NCBI Taxonomy" id="7209"/>
    <lineage>
        <taxon>Eukaryota</taxon>
        <taxon>Metazoa</taxon>
        <taxon>Ecdysozoa</taxon>
        <taxon>Nematoda</taxon>
        <taxon>Chromadorea</taxon>
        <taxon>Rhabditida</taxon>
        <taxon>Spirurina</taxon>
        <taxon>Spiruromorpha</taxon>
        <taxon>Filarioidea</taxon>
        <taxon>Onchocercidae</taxon>
        <taxon>Loa</taxon>
    </lineage>
</organism>
<accession>A0A1I7VCX9</accession>
<keyword evidence="1" id="KW-1185">Reference proteome</keyword>
<dbReference type="AlphaFoldDB" id="A0A1I7VCX9"/>
<reference evidence="1" key="1">
    <citation type="submission" date="2012-04" db="EMBL/GenBank/DDBJ databases">
        <title>The Genome Sequence of Loa loa.</title>
        <authorList>
            <consortium name="The Broad Institute Genome Sequencing Platform"/>
            <consortium name="Broad Institute Genome Sequencing Center for Infectious Disease"/>
            <person name="Nutman T.B."/>
            <person name="Fink D.L."/>
            <person name="Russ C."/>
            <person name="Young S."/>
            <person name="Zeng Q."/>
            <person name="Gargeya S."/>
            <person name="Alvarado L."/>
            <person name="Berlin A."/>
            <person name="Chapman S.B."/>
            <person name="Chen Z."/>
            <person name="Freedman E."/>
            <person name="Gellesch M."/>
            <person name="Goldberg J."/>
            <person name="Griggs A."/>
            <person name="Gujja S."/>
            <person name="Heilman E.R."/>
            <person name="Heiman D."/>
            <person name="Howarth C."/>
            <person name="Mehta T."/>
            <person name="Neiman D."/>
            <person name="Pearson M."/>
            <person name="Roberts A."/>
            <person name="Saif S."/>
            <person name="Shea T."/>
            <person name="Shenoy N."/>
            <person name="Sisk P."/>
            <person name="Stolte C."/>
            <person name="Sykes S."/>
            <person name="White J."/>
            <person name="Yandava C."/>
            <person name="Haas B."/>
            <person name="Henn M.R."/>
            <person name="Nusbaum C."/>
            <person name="Birren B."/>
        </authorList>
    </citation>
    <scope>NUCLEOTIDE SEQUENCE [LARGE SCALE GENOMIC DNA]</scope>
</reference>
<evidence type="ECO:0000313" key="1">
    <source>
        <dbReference type="Proteomes" id="UP000095285"/>
    </source>
</evidence>
<protein>
    <submittedName>
        <fullName evidence="2">Ig-like domain-containing protein</fullName>
    </submittedName>
</protein>